<gene>
    <name evidence="2" type="ORF">Apa02nite_057170</name>
</gene>
<reference evidence="2 3" key="1">
    <citation type="submission" date="2021-01" db="EMBL/GenBank/DDBJ databases">
        <title>Whole genome shotgun sequence of Actinoplanes palleronii NBRC 14916.</title>
        <authorList>
            <person name="Komaki H."/>
            <person name="Tamura T."/>
        </authorList>
    </citation>
    <scope>NUCLEOTIDE SEQUENCE [LARGE SCALE GENOMIC DNA]</scope>
    <source>
        <strain evidence="2 3">NBRC 14916</strain>
    </source>
</reference>
<dbReference type="PROSITE" id="PS50995">
    <property type="entry name" value="HTH_MARR_2"/>
    <property type="match status" value="1"/>
</dbReference>
<dbReference type="PANTHER" id="PTHR33164:SF43">
    <property type="entry name" value="HTH-TYPE TRANSCRIPTIONAL REPRESSOR YETL"/>
    <property type="match status" value="1"/>
</dbReference>
<dbReference type="EMBL" id="BOMS01000090">
    <property type="protein sequence ID" value="GIE69609.1"/>
    <property type="molecule type" value="Genomic_DNA"/>
</dbReference>
<dbReference type="InterPro" id="IPR036390">
    <property type="entry name" value="WH_DNA-bd_sf"/>
</dbReference>
<sequence>MTRPQERQHSDMALAVRELLQANGDATQGLARKLGVNLTDAHALDHLLGSADGLGPTELGQRLNIRSASATTLVDRLTSTGHAQRVPHPSDRRRQTVVATEKAYREVLGALGPLFDGVEQAAARLTPEQAAATVGFLREVAAVLRGYAAEHRRPE</sequence>
<dbReference type="InterPro" id="IPR000835">
    <property type="entry name" value="HTH_MarR-typ"/>
</dbReference>
<feature type="domain" description="HTH marR-type" evidence="1">
    <location>
        <begin position="9"/>
        <end position="142"/>
    </location>
</feature>
<accession>A0ABQ4BG20</accession>
<dbReference type="RefSeq" id="WP_239164633.1">
    <property type="nucleotide sequence ID" value="NZ_BAAATY010000040.1"/>
</dbReference>
<evidence type="ECO:0000259" key="1">
    <source>
        <dbReference type="PROSITE" id="PS50995"/>
    </source>
</evidence>
<dbReference type="PRINTS" id="PR00598">
    <property type="entry name" value="HTHMARR"/>
</dbReference>
<dbReference type="InterPro" id="IPR039422">
    <property type="entry name" value="MarR/SlyA-like"/>
</dbReference>
<organism evidence="2 3">
    <name type="scientific">Actinoplanes palleronii</name>
    <dbReference type="NCBI Taxonomy" id="113570"/>
    <lineage>
        <taxon>Bacteria</taxon>
        <taxon>Bacillati</taxon>
        <taxon>Actinomycetota</taxon>
        <taxon>Actinomycetes</taxon>
        <taxon>Micromonosporales</taxon>
        <taxon>Micromonosporaceae</taxon>
        <taxon>Actinoplanes</taxon>
    </lineage>
</organism>
<evidence type="ECO:0000313" key="3">
    <source>
        <dbReference type="Proteomes" id="UP000624709"/>
    </source>
</evidence>
<comment type="caution">
    <text evidence="2">The sequence shown here is derived from an EMBL/GenBank/DDBJ whole genome shotgun (WGS) entry which is preliminary data.</text>
</comment>
<keyword evidence="3" id="KW-1185">Reference proteome</keyword>
<evidence type="ECO:0000313" key="2">
    <source>
        <dbReference type="EMBL" id="GIE69609.1"/>
    </source>
</evidence>
<protein>
    <submittedName>
        <fullName evidence="2">MarR family transcriptional regulator</fullName>
    </submittedName>
</protein>
<dbReference type="PANTHER" id="PTHR33164">
    <property type="entry name" value="TRANSCRIPTIONAL REGULATOR, MARR FAMILY"/>
    <property type="match status" value="1"/>
</dbReference>
<dbReference type="Pfam" id="PF12802">
    <property type="entry name" value="MarR_2"/>
    <property type="match status" value="1"/>
</dbReference>
<dbReference type="Gene3D" id="1.10.10.10">
    <property type="entry name" value="Winged helix-like DNA-binding domain superfamily/Winged helix DNA-binding domain"/>
    <property type="match status" value="1"/>
</dbReference>
<dbReference type="InterPro" id="IPR036388">
    <property type="entry name" value="WH-like_DNA-bd_sf"/>
</dbReference>
<dbReference type="SUPFAM" id="SSF46785">
    <property type="entry name" value="Winged helix' DNA-binding domain"/>
    <property type="match status" value="1"/>
</dbReference>
<name>A0ABQ4BG20_9ACTN</name>
<proteinExistence type="predicted"/>
<dbReference type="SMART" id="SM00347">
    <property type="entry name" value="HTH_MARR"/>
    <property type="match status" value="1"/>
</dbReference>
<dbReference type="Proteomes" id="UP000624709">
    <property type="component" value="Unassembled WGS sequence"/>
</dbReference>